<comment type="subcellular location">
    <subcellularLocation>
        <location evidence="1 9">Membrane</location>
        <topology evidence="1 9">Single-pass type II membrane protein</topology>
    </subcellularLocation>
</comment>
<name>V5IEG4_IXORI</name>
<accession>V5IEG4</accession>
<evidence type="ECO:0000256" key="9">
    <source>
        <dbReference type="RuleBase" id="RU364122"/>
    </source>
</evidence>
<keyword evidence="4" id="KW-0812">Transmembrane</keyword>
<evidence type="ECO:0000256" key="3">
    <source>
        <dbReference type="ARBA" id="ARBA00022679"/>
    </source>
</evidence>
<dbReference type="SUPFAM" id="SSF52540">
    <property type="entry name" value="P-loop containing nucleoside triphosphate hydrolases"/>
    <property type="match status" value="1"/>
</dbReference>
<comment type="function">
    <text evidence="9">6-O-sulfation enzyme which catalyzes the transfer of sulfate from 3'-phosphoadenosine 5'-phosphosulfate (PAPS) to position 6 of the N-sulfoglucosamine residue (GlcNS) of heparan sulfate.</text>
</comment>
<evidence type="ECO:0000256" key="2">
    <source>
        <dbReference type="ARBA" id="ARBA00010109"/>
    </source>
</evidence>
<keyword evidence="7 9" id="KW-0472">Membrane</keyword>
<dbReference type="GO" id="GO:0016020">
    <property type="term" value="C:membrane"/>
    <property type="evidence" value="ECO:0007669"/>
    <property type="project" value="UniProtKB-SubCell"/>
</dbReference>
<evidence type="ECO:0000256" key="7">
    <source>
        <dbReference type="ARBA" id="ARBA00023136"/>
    </source>
</evidence>
<evidence type="ECO:0000256" key="1">
    <source>
        <dbReference type="ARBA" id="ARBA00004606"/>
    </source>
</evidence>
<dbReference type="EMBL" id="GANP01010232">
    <property type="protein sequence ID" value="JAB74236.1"/>
    <property type="molecule type" value="mRNA"/>
</dbReference>
<evidence type="ECO:0000256" key="8">
    <source>
        <dbReference type="ARBA" id="ARBA00023180"/>
    </source>
</evidence>
<evidence type="ECO:0000256" key="4">
    <source>
        <dbReference type="ARBA" id="ARBA00022692"/>
    </source>
</evidence>
<sequence>MESGGRLCMKAVLLALALLTLIFLLAIGYLCPQSVCSAGKLGLVGRGSRDSMGGPLSFLSQPLRSDRRNKLSFDDMLGDDFEFDMKGSDVMVFLHIQKTGGTVFGRHLVHDLDLEKPCECQRGRKRCRCNRPNSSGKWWLFSRYSTGWKCGLHADWTELTACVDSAMDRTEKTTAKRRYFYVTLLREPVARFLSEFRHVQRGATWRGSRHWCGGRGPTREELPPCFNGTDWRDVTFQEFIGCPWNLAANRQTRMLADLSLVGCYNRSAVGAYERDLLMLTSAKDNLRRMAFFGLTERQQRSQRLFERTFRLRFLRPFAQLNETRSTAAFGQVGPEELEAVKRLNHLDMQLYEYAKKLMDDRIRRLQATQDPLPALADELPVPE</sequence>
<evidence type="ECO:0000313" key="10">
    <source>
        <dbReference type="EMBL" id="JAB74236.1"/>
    </source>
</evidence>
<organism evidence="10">
    <name type="scientific">Ixodes ricinus</name>
    <name type="common">Common tick</name>
    <name type="synonym">Acarus ricinus</name>
    <dbReference type="NCBI Taxonomy" id="34613"/>
    <lineage>
        <taxon>Eukaryota</taxon>
        <taxon>Metazoa</taxon>
        <taxon>Ecdysozoa</taxon>
        <taxon>Arthropoda</taxon>
        <taxon>Chelicerata</taxon>
        <taxon>Arachnida</taxon>
        <taxon>Acari</taxon>
        <taxon>Parasitiformes</taxon>
        <taxon>Ixodida</taxon>
        <taxon>Ixodoidea</taxon>
        <taxon>Ixodidae</taxon>
        <taxon>Ixodinae</taxon>
        <taxon>Ixodes</taxon>
    </lineage>
</organism>
<comment type="similarity">
    <text evidence="2 9">Belongs to the sulfotransferase 6 family.</text>
</comment>
<protein>
    <recommendedName>
        <fullName evidence="9">Heparan-sulfate 6-O-sulfotransferase</fullName>
        <ecNumber evidence="9">2.8.2.-</ecNumber>
    </recommendedName>
</protein>
<dbReference type="InterPro" id="IPR005331">
    <property type="entry name" value="Sulfotransferase"/>
</dbReference>
<comment type="catalytic activity">
    <reaction evidence="9">
        <text>alpha-D-glucosaminyl-[heparan sulfate](n) + 3'-phosphoadenylyl sulfate = 6-sulfo-alpha-D-glucosaminyl-[heparan sulfate](n) + adenosine 3',5'-bisphosphate + H(+)</text>
        <dbReference type="Rhea" id="RHEA:56604"/>
        <dbReference type="Rhea" id="RHEA-COMP:9830"/>
        <dbReference type="Rhea" id="RHEA-COMP:14621"/>
        <dbReference type="ChEBI" id="CHEBI:15378"/>
        <dbReference type="ChEBI" id="CHEBI:58339"/>
        <dbReference type="ChEBI" id="CHEBI:58343"/>
        <dbReference type="ChEBI" id="CHEBI:58388"/>
        <dbReference type="ChEBI" id="CHEBI:140604"/>
    </reaction>
</comment>
<keyword evidence="6" id="KW-1133">Transmembrane helix</keyword>
<evidence type="ECO:0000256" key="5">
    <source>
        <dbReference type="ARBA" id="ARBA00022968"/>
    </source>
</evidence>
<dbReference type="PANTHER" id="PTHR12812">
    <property type="entry name" value="HEPARAN SULFATE 6-O-SULFOTRANSFERASE 3"/>
    <property type="match status" value="1"/>
</dbReference>
<dbReference type="GO" id="GO:0017095">
    <property type="term" value="F:heparan sulfate 6-sulfotransferase activity"/>
    <property type="evidence" value="ECO:0007669"/>
    <property type="project" value="RHEA"/>
</dbReference>
<proteinExistence type="evidence at transcript level"/>
<reference evidence="10" key="1">
    <citation type="journal article" date="2015" name="Sci. Rep.">
        <title>Tissue- and time-dependent transcription in Ixodes ricinus salivary glands and midguts when blood feeding on the vertebrate host.</title>
        <authorList>
            <person name="Kotsyfakis M."/>
            <person name="Schwarz A."/>
            <person name="Erhart J."/>
            <person name="Ribeiro J.M."/>
        </authorList>
    </citation>
    <scope>NUCLEOTIDE SEQUENCE</scope>
    <source>
        <tissue evidence="10">Salivary gland and midgut</tissue>
    </source>
</reference>
<dbReference type="AlphaFoldDB" id="V5IEG4"/>
<dbReference type="Pfam" id="PF03567">
    <property type="entry name" value="Sulfotransfer_2"/>
    <property type="match status" value="1"/>
</dbReference>
<dbReference type="Gene3D" id="3.40.50.300">
    <property type="entry name" value="P-loop containing nucleotide triphosphate hydrolases"/>
    <property type="match status" value="1"/>
</dbReference>
<dbReference type="FunFam" id="3.40.50.300:FF:000347">
    <property type="entry name" value="Heparan-sulfate 6-O-sulfotransferase"/>
    <property type="match status" value="1"/>
</dbReference>
<evidence type="ECO:0000256" key="6">
    <source>
        <dbReference type="ARBA" id="ARBA00022989"/>
    </source>
</evidence>
<keyword evidence="5 9" id="KW-0735">Signal-anchor</keyword>
<dbReference type="PANTHER" id="PTHR12812:SF0">
    <property type="entry name" value="HEPARAN-SULFATE 6-O-SULFOTRANSFERASE"/>
    <property type="match status" value="1"/>
</dbReference>
<dbReference type="InterPro" id="IPR027417">
    <property type="entry name" value="P-loop_NTPase"/>
</dbReference>
<dbReference type="EC" id="2.8.2.-" evidence="9"/>
<keyword evidence="3 9" id="KW-0808">Transferase</keyword>
<dbReference type="InterPro" id="IPR010635">
    <property type="entry name" value="Heparan_SO4-6-sulfoTrfase"/>
</dbReference>
<keyword evidence="8" id="KW-0325">Glycoprotein</keyword>